<dbReference type="EMBL" id="LXQA010205090">
    <property type="protein sequence ID" value="MCI33529.1"/>
    <property type="molecule type" value="Genomic_DNA"/>
</dbReference>
<dbReference type="Proteomes" id="UP000265520">
    <property type="component" value="Unassembled WGS sequence"/>
</dbReference>
<reference evidence="1 2" key="1">
    <citation type="journal article" date="2018" name="Front. Plant Sci.">
        <title>Red Clover (Trifolium pratense) and Zigzag Clover (T. medium) - A Picture of Genomic Similarities and Differences.</title>
        <authorList>
            <person name="Dluhosova J."/>
            <person name="Istvanek J."/>
            <person name="Nedelnik J."/>
            <person name="Repkova J."/>
        </authorList>
    </citation>
    <scope>NUCLEOTIDE SEQUENCE [LARGE SCALE GENOMIC DNA]</scope>
    <source>
        <strain evidence="2">cv. 10/8</strain>
        <tissue evidence="1">Leaf</tissue>
    </source>
</reference>
<proteinExistence type="predicted"/>
<dbReference type="AlphaFoldDB" id="A0A392RB97"/>
<name>A0A392RB97_9FABA</name>
<evidence type="ECO:0000313" key="2">
    <source>
        <dbReference type="Proteomes" id="UP000265520"/>
    </source>
</evidence>
<comment type="caution">
    <text evidence="1">The sequence shown here is derived from an EMBL/GenBank/DDBJ whole genome shotgun (WGS) entry which is preliminary data.</text>
</comment>
<keyword evidence="2" id="KW-1185">Reference proteome</keyword>
<evidence type="ECO:0000313" key="1">
    <source>
        <dbReference type="EMBL" id="MCI33529.1"/>
    </source>
</evidence>
<feature type="non-terminal residue" evidence="1">
    <location>
        <position position="1"/>
    </location>
</feature>
<protein>
    <submittedName>
        <fullName evidence="1">Uncharacterized protein</fullName>
    </submittedName>
</protein>
<accession>A0A392RB97</accession>
<sequence>FWNEKIKILSLSCWLSDGKATEKVTQAVIKCRRSVAVTVAKRAEAAEKYFRVKKSVAK</sequence>
<organism evidence="1 2">
    <name type="scientific">Trifolium medium</name>
    <dbReference type="NCBI Taxonomy" id="97028"/>
    <lineage>
        <taxon>Eukaryota</taxon>
        <taxon>Viridiplantae</taxon>
        <taxon>Streptophyta</taxon>
        <taxon>Embryophyta</taxon>
        <taxon>Tracheophyta</taxon>
        <taxon>Spermatophyta</taxon>
        <taxon>Magnoliopsida</taxon>
        <taxon>eudicotyledons</taxon>
        <taxon>Gunneridae</taxon>
        <taxon>Pentapetalae</taxon>
        <taxon>rosids</taxon>
        <taxon>fabids</taxon>
        <taxon>Fabales</taxon>
        <taxon>Fabaceae</taxon>
        <taxon>Papilionoideae</taxon>
        <taxon>50 kb inversion clade</taxon>
        <taxon>NPAAA clade</taxon>
        <taxon>Hologalegina</taxon>
        <taxon>IRL clade</taxon>
        <taxon>Trifolieae</taxon>
        <taxon>Trifolium</taxon>
    </lineage>
</organism>